<evidence type="ECO:0000256" key="6">
    <source>
        <dbReference type="ARBA" id="ARBA00035197"/>
    </source>
</evidence>
<reference evidence="8 9" key="1">
    <citation type="journal article" date="2016" name="Nat. Commun.">
        <title>Thousands of microbial genomes shed light on interconnected biogeochemical processes in an aquifer system.</title>
        <authorList>
            <person name="Anantharaman K."/>
            <person name="Brown C.T."/>
            <person name="Hug L.A."/>
            <person name="Sharon I."/>
            <person name="Castelle C.J."/>
            <person name="Probst A.J."/>
            <person name="Thomas B.C."/>
            <person name="Singh A."/>
            <person name="Wilkins M.J."/>
            <person name="Karaoz U."/>
            <person name="Brodie E.L."/>
            <person name="Williams K.H."/>
            <person name="Hubbard S.S."/>
            <person name="Banfield J.F."/>
        </authorList>
    </citation>
    <scope>NUCLEOTIDE SEQUENCE [LARGE SCALE GENOMIC DNA]</scope>
</reference>
<evidence type="ECO:0000256" key="2">
    <source>
        <dbReference type="ARBA" id="ARBA00022730"/>
    </source>
</evidence>
<dbReference type="GO" id="GO:0008097">
    <property type="term" value="F:5S rRNA binding"/>
    <property type="evidence" value="ECO:0007669"/>
    <property type="project" value="TreeGrafter"/>
</dbReference>
<dbReference type="InterPro" id="IPR005484">
    <property type="entry name" value="Ribosomal_uL18_bac/plant/anim"/>
</dbReference>
<evidence type="ECO:0000256" key="7">
    <source>
        <dbReference type="HAMAP-Rule" id="MF_01337"/>
    </source>
</evidence>
<dbReference type="GO" id="GO:0006412">
    <property type="term" value="P:translation"/>
    <property type="evidence" value="ECO:0007669"/>
    <property type="project" value="UniProtKB-UniRule"/>
</dbReference>
<dbReference type="EMBL" id="MGEH01000015">
    <property type="protein sequence ID" value="OGL79234.1"/>
    <property type="molecule type" value="Genomic_DNA"/>
</dbReference>
<evidence type="ECO:0000256" key="5">
    <source>
        <dbReference type="ARBA" id="ARBA00023274"/>
    </source>
</evidence>
<keyword evidence="2 7" id="KW-0699">rRNA-binding</keyword>
<dbReference type="Proteomes" id="UP000176603">
    <property type="component" value="Unassembled WGS sequence"/>
</dbReference>
<dbReference type="InterPro" id="IPR004389">
    <property type="entry name" value="Ribosomal_uL18_bac-type"/>
</dbReference>
<dbReference type="Pfam" id="PF00861">
    <property type="entry name" value="Ribosomal_L18p"/>
    <property type="match status" value="1"/>
</dbReference>
<dbReference type="GO" id="GO:0003735">
    <property type="term" value="F:structural constituent of ribosome"/>
    <property type="evidence" value="ECO:0007669"/>
    <property type="project" value="InterPro"/>
</dbReference>
<keyword evidence="4 7" id="KW-0689">Ribosomal protein</keyword>
<dbReference type="CDD" id="cd00432">
    <property type="entry name" value="Ribosomal_L18_L5e"/>
    <property type="match status" value="1"/>
</dbReference>
<dbReference type="PANTHER" id="PTHR12899:SF3">
    <property type="entry name" value="LARGE RIBOSOMAL SUBUNIT PROTEIN UL18M"/>
    <property type="match status" value="1"/>
</dbReference>
<dbReference type="FunFam" id="3.30.420.100:FF:000001">
    <property type="entry name" value="50S ribosomal protein L18"/>
    <property type="match status" value="1"/>
</dbReference>
<comment type="similarity">
    <text evidence="1 7">Belongs to the universal ribosomal protein uL18 family.</text>
</comment>
<evidence type="ECO:0000256" key="3">
    <source>
        <dbReference type="ARBA" id="ARBA00022884"/>
    </source>
</evidence>
<proteinExistence type="inferred from homology"/>
<gene>
    <name evidence="7" type="primary">rplR</name>
    <name evidence="8" type="ORF">A3E39_00430</name>
</gene>
<sequence>MKRQSLKKQAKRERRIARIKTRVRGTSSRPRLAVARTLKHIYAQIIDDASGKTLVAASDKDVKAKGKKPIAVATEVGTALAERAKAKKIAAVVFDRRDRKYHGRVKALADGARAGGLTF</sequence>
<evidence type="ECO:0000313" key="9">
    <source>
        <dbReference type="Proteomes" id="UP000176603"/>
    </source>
</evidence>
<dbReference type="Gene3D" id="3.30.420.100">
    <property type="match status" value="1"/>
</dbReference>
<dbReference type="SUPFAM" id="SSF53137">
    <property type="entry name" value="Translational machinery components"/>
    <property type="match status" value="1"/>
</dbReference>
<dbReference type="STRING" id="1802399.A3E39_00430"/>
<name>A0A1F7UN99_9BACT</name>
<comment type="function">
    <text evidence="7">This is one of the proteins that bind and probably mediate the attachment of the 5S RNA into the large ribosomal subunit, where it forms part of the central protuberance.</text>
</comment>
<comment type="caution">
    <text evidence="8">The sequence shown here is derived from an EMBL/GenBank/DDBJ whole genome shotgun (WGS) entry which is preliminary data.</text>
</comment>
<keyword evidence="3 7" id="KW-0694">RNA-binding</keyword>
<comment type="subunit">
    <text evidence="7">Part of the 50S ribosomal subunit; part of the 5S rRNA/L5/L18/L25 subcomplex. Contacts the 5S and 23S rRNAs.</text>
</comment>
<dbReference type="PANTHER" id="PTHR12899">
    <property type="entry name" value="39S RIBOSOMAL PROTEIN L18, MITOCHONDRIAL"/>
    <property type="match status" value="1"/>
</dbReference>
<keyword evidence="5 7" id="KW-0687">Ribonucleoprotein</keyword>
<accession>A0A1F7UN99</accession>
<dbReference type="AlphaFoldDB" id="A0A1F7UN99"/>
<dbReference type="HAMAP" id="MF_01337_B">
    <property type="entry name" value="Ribosomal_uL18_B"/>
    <property type="match status" value="1"/>
</dbReference>
<evidence type="ECO:0000256" key="1">
    <source>
        <dbReference type="ARBA" id="ARBA00007116"/>
    </source>
</evidence>
<dbReference type="InterPro" id="IPR057268">
    <property type="entry name" value="Ribosomal_L18"/>
</dbReference>
<evidence type="ECO:0000313" key="8">
    <source>
        <dbReference type="EMBL" id="OGL79234.1"/>
    </source>
</evidence>
<evidence type="ECO:0000256" key="4">
    <source>
        <dbReference type="ARBA" id="ARBA00022980"/>
    </source>
</evidence>
<dbReference type="NCBIfam" id="TIGR00060">
    <property type="entry name" value="L18_bact"/>
    <property type="match status" value="1"/>
</dbReference>
<protein>
    <recommendedName>
        <fullName evidence="6 7">Large ribosomal subunit protein uL18</fullName>
    </recommendedName>
</protein>
<dbReference type="GO" id="GO:0022625">
    <property type="term" value="C:cytosolic large ribosomal subunit"/>
    <property type="evidence" value="ECO:0007669"/>
    <property type="project" value="TreeGrafter"/>
</dbReference>
<organism evidence="8 9">
    <name type="scientific">Candidatus Uhrbacteria bacterium RIFCSPHIGHO2_12_FULL_60_25</name>
    <dbReference type="NCBI Taxonomy" id="1802399"/>
    <lineage>
        <taxon>Bacteria</taxon>
        <taxon>Candidatus Uhriibacteriota</taxon>
    </lineage>
</organism>